<protein>
    <submittedName>
        <fullName evidence="2">Uncharacterized protein</fullName>
    </submittedName>
</protein>
<accession>A0A1I0MFE6</accession>
<dbReference type="OrthoDB" id="2053585at2"/>
<organism evidence="2 3">
    <name type="scientific">[Clostridium] fimetarium</name>
    <dbReference type="NCBI Taxonomy" id="99656"/>
    <lineage>
        <taxon>Bacteria</taxon>
        <taxon>Bacillati</taxon>
        <taxon>Bacillota</taxon>
        <taxon>Clostridia</taxon>
        <taxon>Lachnospirales</taxon>
        <taxon>Lachnospiraceae</taxon>
    </lineage>
</organism>
<evidence type="ECO:0000313" key="3">
    <source>
        <dbReference type="Proteomes" id="UP000199701"/>
    </source>
</evidence>
<feature type="transmembrane region" description="Helical" evidence="1">
    <location>
        <begin position="12"/>
        <end position="35"/>
    </location>
</feature>
<dbReference type="EMBL" id="FOJI01000001">
    <property type="protein sequence ID" value="SEV86848.1"/>
    <property type="molecule type" value="Genomic_DNA"/>
</dbReference>
<dbReference type="STRING" id="99656.SAMN05421659_101462"/>
<keyword evidence="1" id="KW-1133">Transmembrane helix</keyword>
<keyword evidence="1" id="KW-0472">Membrane</keyword>
<name>A0A1I0MFE6_9FIRM</name>
<evidence type="ECO:0000313" key="2">
    <source>
        <dbReference type="EMBL" id="SEV86848.1"/>
    </source>
</evidence>
<evidence type="ECO:0000256" key="1">
    <source>
        <dbReference type="SAM" id="Phobius"/>
    </source>
</evidence>
<keyword evidence="3" id="KW-1185">Reference proteome</keyword>
<feature type="transmembrane region" description="Helical" evidence="1">
    <location>
        <begin position="41"/>
        <end position="59"/>
    </location>
</feature>
<feature type="transmembrane region" description="Helical" evidence="1">
    <location>
        <begin position="79"/>
        <end position="97"/>
    </location>
</feature>
<dbReference type="RefSeq" id="WP_092450124.1">
    <property type="nucleotide sequence ID" value="NZ_FOJI01000001.1"/>
</dbReference>
<feature type="transmembrane region" description="Helical" evidence="1">
    <location>
        <begin position="109"/>
        <end position="130"/>
    </location>
</feature>
<sequence length="172" mass="20596">MSKMKKWMRSEADVEFFACVHAISMVFLFGLELYVYGIKDVPYEIIFEMFLLSYFISWMQKLLFFREKIYSDLEFKIRALLWSVGPVTLTVIIGRIFNWYRGLPEWIEVVFLVIMLIYYAMLWFGLQLLYKDETNSLNQMLTEFKISKTAINNNNTNKVTKKKINKKSIENK</sequence>
<keyword evidence="1" id="KW-0812">Transmembrane</keyword>
<dbReference type="AlphaFoldDB" id="A0A1I0MFE6"/>
<gene>
    <name evidence="2" type="ORF">SAMN05421659_101462</name>
</gene>
<reference evidence="2 3" key="1">
    <citation type="submission" date="2016-10" db="EMBL/GenBank/DDBJ databases">
        <authorList>
            <person name="de Groot N.N."/>
        </authorList>
    </citation>
    <scope>NUCLEOTIDE SEQUENCE [LARGE SCALE GENOMIC DNA]</scope>
    <source>
        <strain evidence="2 3">DSM 9179</strain>
    </source>
</reference>
<proteinExistence type="predicted"/>
<dbReference type="Proteomes" id="UP000199701">
    <property type="component" value="Unassembled WGS sequence"/>
</dbReference>